<evidence type="ECO:0000256" key="3">
    <source>
        <dbReference type="ARBA" id="ARBA00022692"/>
    </source>
</evidence>
<dbReference type="SUPFAM" id="SSF158702">
    <property type="entry name" value="Sec63 N-terminal domain-like"/>
    <property type="match status" value="1"/>
</dbReference>
<evidence type="ECO:0000313" key="10">
    <source>
        <dbReference type="Proteomes" id="UP001358586"/>
    </source>
</evidence>
<dbReference type="Gene3D" id="3.40.50.300">
    <property type="entry name" value="P-loop containing nucleotide triphosphate hydrolases"/>
    <property type="match status" value="1"/>
</dbReference>
<dbReference type="Proteomes" id="UP001358586">
    <property type="component" value="Chromosome 4"/>
</dbReference>
<dbReference type="EMBL" id="JARKNE010000004">
    <property type="protein sequence ID" value="KAK5834958.1"/>
    <property type="molecule type" value="Genomic_DNA"/>
</dbReference>
<sequence>MTKPTYTAIVQHAKGGKPATVFVPTRKHVRLTSVDLMSYSKVDNEDDPVFRLRSAEELKPDKIREETLKTTLEHRVGYLDEGLSSLDQDVVLELFEAGWIQEAHSKSKLLHLSDHLSELVENTLNDLEASKCITIEDDMDLSPSLGKIASYIYISYTNIEHFGSSLTSETKMKVLLEILASASEYANLLIRNGEEEVLRRLINHQRFSFENPRCTDPHVKANALLQAHFSRQHVVGNRAKVELLDIAKFCNRFHNIDLLYEVIDSDNVRTGDNVTLQITLDRETQVEPVDAPRYPKAKDEGWWLVIGDTTSNQLVAIKRVSIQRKAKLKLEFAAPVGKYGHHIYNKDNYMLLFTIMIG</sequence>
<dbReference type="SUPFAM" id="SSF52540">
    <property type="entry name" value="P-loop containing nucleoside triphosphate hydrolases"/>
    <property type="match status" value="1"/>
</dbReference>
<feature type="domain" description="SEC63" evidence="8">
    <location>
        <begin position="142"/>
        <end position="353"/>
    </location>
</feature>
<dbReference type="Pfam" id="PF02889">
    <property type="entry name" value="Sec63"/>
    <property type="match status" value="2"/>
</dbReference>
<evidence type="ECO:0000256" key="6">
    <source>
        <dbReference type="ARBA" id="ARBA00023136"/>
    </source>
</evidence>
<dbReference type="PANTHER" id="PTHR24075:SF5">
    <property type="entry name" value="U5 SMALL NUCLEAR RIBONUCLEOPROTEIN 200 KDA HELICASE"/>
    <property type="match status" value="1"/>
</dbReference>
<dbReference type="SMART" id="SM00973">
    <property type="entry name" value="Sec63"/>
    <property type="match status" value="1"/>
</dbReference>
<evidence type="ECO:0000259" key="8">
    <source>
        <dbReference type="SMART" id="SM00973"/>
    </source>
</evidence>
<keyword evidence="3" id="KW-0812">Transmembrane</keyword>
<name>A0ABR0Q6P3_GOSAR</name>
<comment type="caution">
    <text evidence="9">The sequence shown here is derived from an EMBL/GenBank/DDBJ whole genome shotgun (WGS) entry which is preliminary data.</text>
</comment>
<evidence type="ECO:0000256" key="2">
    <source>
        <dbReference type="ARBA" id="ARBA00004240"/>
    </source>
</evidence>
<keyword evidence="10" id="KW-1185">Reference proteome</keyword>
<keyword evidence="7" id="KW-0143">Chaperone</keyword>
<evidence type="ECO:0000313" key="9">
    <source>
        <dbReference type="EMBL" id="KAK5834958.1"/>
    </source>
</evidence>
<evidence type="ECO:0000256" key="7">
    <source>
        <dbReference type="ARBA" id="ARBA00023186"/>
    </source>
</evidence>
<keyword evidence="4" id="KW-0256">Endoplasmic reticulum</keyword>
<comment type="subcellular location">
    <subcellularLocation>
        <location evidence="2">Endoplasmic reticulum</location>
    </subcellularLocation>
    <subcellularLocation>
        <location evidence="1">Membrane</location>
        <topology evidence="1">Multi-pass membrane protein</topology>
    </subcellularLocation>
</comment>
<gene>
    <name evidence="9" type="ORF">PVK06_010638</name>
</gene>
<accession>A0ABR0Q6P3</accession>
<protein>
    <recommendedName>
        <fullName evidence="8">SEC63 domain-containing protein</fullName>
    </recommendedName>
</protein>
<evidence type="ECO:0000256" key="5">
    <source>
        <dbReference type="ARBA" id="ARBA00022989"/>
    </source>
</evidence>
<keyword evidence="5" id="KW-1133">Transmembrane helix</keyword>
<evidence type="ECO:0000256" key="4">
    <source>
        <dbReference type="ARBA" id="ARBA00022824"/>
    </source>
</evidence>
<dbReference type="Gene3D" id="2.60.40.150">
    <property type="entry name" value="C2 domain"/>
    <property type="match status" value="1"/>
</dbReference>
<evidence type="ECO:0000256" key="1">
    <source>
        <dbReference type="ARBA" id="ARBA00004141"/>
    </source>
</evidence>
<dbReference type="InterPro" id="IPR004179">
    <property type="entry name" value="Sec63-dom"/>
</dbReference>
<reference evidence="9 10" key="1">
    <citation type="submission" date="2023-03" db="EMBL/GenBank/DDBJ databases">
        <title>WGS of Gossypium arboreum.</title>
        <authorList>
            <person name="Yu D."/>
        </authorList>
    </citation>
    <scope>NUCLEOTIDE SEQUENCE [LARGE SCALE GENOMIC DNA]</scope>
    <source>
        <tissue evidence="9">Leaf</tissue>
    </source>
</reference>
<proteinExistence type="predicted"/>
<dbReference type="InterPro" id="IPR027417">
    <property type="entry name" value="P-loop_NTPase"/>
</dbReference>
<dbReference type="PANTHER" id="PTHR24075">
    <property type="entry name" value="SEC63 DOMAIN-CONTAINING"/>
    <property type="match status" value="1"/>
</dbReference>
<dbReference type="InterPro" id="IPR014756">
    <property type="entry name" value="Ig_E-set"/>
</dbReference>
<dbReference type="SUPFAM" id="SSF81296">
    <property type="entry name" value="E set domains"/>
    <property type="match status" value="1"/>
</dbReference>
<dbReference type="InterPro" id="IPR035892">
    <property type="entry name" value="C2_domain_sf"/>
</dbReference>
<dbReference type="Gene3D" id="1.10.3380.10">
    <property type="entry name" value="Sec63 N-terminal domain-like domain"/>
    <property type="match status" value="1"/>
</dbReference>
<keyword evidence="6" id="KW-0472">Membrane</keyword>
<organism evidence="9 10">
    <name type="scientific">Gossypium arboreum</name>
    <name type="common">Tree cotton</name>
    <name type="synonym">Gossypium nanking</name>
    <dbReference type="NCBI Taxonomy" id="29729"/>
    <lineage>
        <taxon>Eukaryota</taxon>
        <taxon>Viridiplantae</taxon>
        <taxon>Streptophyta</taxon>
        <taxon>Embryophyta</taxon>
        <taxon>Tracheophyta</taxon>
        <taxon>Spermatophyta</taxon>
        <taxon>Magnoliopsida</taxon>
        <taxon>eudicotyledons</taxon>
        <taxon>Gunneridae</taxon>
        <taxon>Pentapetalae</taxon>
        <taxon>rosids</taxon>
        <taxon>malvids</taxon>
        <taxon>Malvales</taxon>
        <taxon>Malvaceae</taxon>
        <taxon>Malvoideae</taxon>
        <taxon>Gossypium</taxon>
    </lineage>
</organism>